<evidence type="ECO:0000256" key="4">
    <source>
        <dbReference type="ARBA" id="ARBA00023163"/>
    </source>
</evidence>
<dbReference type="InterPro" id="IPR018060">
    <property type="entry name" value="HTH_AraC"/>
</dbReference>
<dbReference type="AlphaFoldDB" id="A0A4P8IWQ7"/>
<dbReference type="InterPro" id="IPR009057">
    <property type="entry name" value="Homeodomain-like_sf"/>
</dbReference>
<dbReference type="InterPro" id="IPR050204">
    <property type="entry name" value="AraC_XylS_family_regulators"/>
</dbReference>
<dbReference type="InterPro" id="IPR018062">
    <property type="entry name" value="HTH_AraC-typ_CS"/>
</dbReference>
<evidence type="ECO:0000256" key="3">
    <source>
        <dbReference type="ARBA" id="ARBA00023159"/>
    </source>
</evidence>
<dbReference type="PROSITE" id="PS01124">
    <property type="entry name" value="HTH_ARAC_FAMILY_2"/>
    <property type="match status" value="1"/>
</dbReference>
<keyword evidence="7" id="KW-1185">Reference proteome</keyword>
<dbReference type="PANTHER" id="PTHR46796:SF7">
    <property type="entry name" value="ARAC FAMILY TRANSCRIPTIONAL REGULATOR"/>
    <property type="match status" value="1"/>
</dbReference>
<sequence length="306" mass="33512">MKDVLSDILDTIELKGALYFRTDFSPPFAIGVPAYGKAARFHLVVQGCCHVTVSGGVEVLLQPGDLILVPYGSAHVLSDVAGRDAVPLENIVANTGYTGEGTFVIGSGDPTASTQLVCGHFTFAEGADHPLLHVLPKTLHLTAEDRARQPILDDVLRLVARRIFQDSPRTSASISRLSEVLYIEVLRAGIDRAPELQRIFSAVNDPQIGKALSLIHQRLDHDWTVDGLASEIGMSRSRFAERFRELVGSGPMGYLTDWRLQKARLLLGQPRASVKEVAYRTGYRSPTAFSRAYAQKFGHPPKDSRP</sequence>
<dbReference type="Gene3D" id="1.10.10.60">
    <property type="entry name" value="Homeodomain-like"/>
    <property type="match status" value="2"/>
</dbReference>
<dbReference type="OrthoDB" id="9789899at2"/>
<name>A0A4P8IWQ7_9BURK</name>
<evidence type="ECO:0000313" key="6">
    <source>
        <dbReference type="EMBL" id="QCP52757.1"/>
    </source>
</evidence>
<dbReference type="InterPro" id="IPR037923">
    <property type="entry name" value="HTH-like"/>
</dbReference>
<dbReference type="PROSITE" id="PS00041">
    <property type="entry name" value="HTH_ARAC_FAMILY_1"/>
    <property type="match status" value="1"/>
</dbReference>
<dbReference type="SUPFAM" id="SSF51215">
    <property type="entry name" value="Regulatory protein AraC"/>
    <property type="match status" value="1"/>
</dbReference>
<dbReference type="GO" id="GO:0003700">
    <property type="term" value="F:DNA-binding transcription factor activity"/>
    <property type="evidence" value="ECO:0007669"/>
    <property type="project" value="InterPro"/>
</dbReference>
<dbReference type="InterPro" id="IPR032783">
    <property type="entry name" value="AraC_lig"/>
</dbReference>
<reference evidence="6 7" key="1">
    <citation type="submission" date="2019-05" db="EMBL/GenBank/DDBJ databases">
        <title>Burkholderia sp. DHOD12, isolated from subtropical forest soil.</title>
        <authorList>
            <person name="Gao Z.-H."/>
            <person name="Qiu L.-H."/>
        </authorList>
    </citation>
    <scope>NUCLEOTIDE SEQUENCE [LARGE SCALE GENOMIC DNA]</scope>
    <source>
        <strain evidence="6 7">DHOD12</strain>
    </source>
</reference>
<accession>A0A4P8IWQ7</accession>
<feature type="domain" description="HTH araC/xylS-type" evidence="5">
    <location>
        <begin position="209"/>
        <end position="306"/>
    </location>
</feature>
<dbReference type="SUPFAM" id="SSF46689">
    <property type="entry name" value="Homeodomain-like"/>
    <property type="match status" value="2"/>
</dbReference>
<proteinExistence type="predicted"/>
<keyword evidence="2" id="KW-0238">DNA-binding</keyword>
<dbReference type="RefSeq" id="WP_137335528.1">
    <property type="nucleotide sequence ID" value="NZ_CP040078.1"/>
</dbReference>
<organism evidence="6 7">
    <name type="scientific">Trinickia violacea</name>
    <dbReference type="NCBI Taxonomy" id="2571746"/>
    <lineage>
        <taxon>Bacteria</taxon>
        <taxon>Pseudomonadati</taxon>
        <taxon>Pseudomonadota</taxon>
        <taxon>Betaproteobacteria</taxon>
        <taxon>Burkholderiales</taxon>
        <taxon>Burkholderiaceae</taxon>
        <taxon>Trinickia</taxon>
    </lineage>
</organism>
<keyword evidence="3" id="KW-0010">Activator</keyword>
<evidence type="ECO:0000256" key="1">
    <source>
        <dbReference type="ARBA" id="ARBA00023015"/>
    </source>
</evidence>
<evidence type="ECO:0000256" key="2">
    <source>
        <dbReference type="ARBA" id="ARBA00023125"/>
    </source>
</evidence>
<gene>
    <name evidence="6" type="ORF">FAZ95_26850</name>
</gene>
<evidence type="ECO:0000313" key="7">
    <source>
        <dbReference type="Proteomes" id="UP000298656"/>
    </source>
</evidence>
<dbReference type="EMBL" id="CP040078">
    <property type="protein sequence ID" value="QCP52757.1"/>
    <property type="molecule type" value="Genomic_DNA"/>
</dbReference>
<protein>
    <submittedName>
        <fullName evidence="6">AraC family transcriptional regulator</fullName>
    </submittedName>
</protein>
<dbReference type="Pfam" id="PF12852">
    <property type="entry name" value="Cupin_6"/>
    <property type="match status" value="1"/>
</dbReference>
<dbReference type="GO" id="GO:0043565">
    <property type="term" value="F:sequence-specific DNA binding"/>
    <property type="evidence" value="ECO:0007669"/>
    <property type="project" value="InterPro"/>
</dbReference>
<keyword evidence="1" id="KW-0805">Transcription regulation</keyword>
<dbReference type="Proteomes" id="UP000298656">
    <property type="component" value="Chromosome 2"/>
</dbReference>
<keyword evidence="4" id="KW-0804">Transcription</keyword>
<dbReference type="SMART" id="SM00342">
    <property type="entry name" value="HTH_ARAC"/>
    <property type="match status" value="1"/>
</dbReference>
<dbReference type="Pfam" id="PF12833">
    <property type="entry name" value="HTH_18"/>
    <property type="match status" value="1"/>
</dbReference>
<evidence type="ECO:0000259" key="5">
    <source>
        <dbReference type="PROSITE" id="PS01124"/>
    </source>
</evidence>
<dbReference type="PANTHER" id="PTHR46796">
    <property type="entry name" value="HTH-TYPE TRANSCRIPTIONAL ACTIVATOR RHAS-RELATED"/>
    <property type="match status" value="1"/>
</dbReference>
<dbReference type="KEGG" id="tvl:FAZ95_26850"/>